<sequence length="243" mass="26926">MRHLISTAALIMTSREISDLVESRHDNVKIAIERLAHRGVIQLPAMQDVKNGQGQTVTEYHIGKRDSYVIVAQLSPEFTARLVDRWQELEAAVIAPAAPAELSRMELIELAMAAERERLMLVAQVAADAPKVAFAEAVRNVDGLCSLEKIAKTLGWGRNRFIAALKEAKVLQASRIPYQKYIERGYFEVVEQTPWEDSKGDSHASFTTMVTGAGQVWLAKNFQHERHVAAQMAAIGTTLVAAH</sequence>
<evidence type="ECO:0000313" key="2">
    <source>
        <dbReference type="EMBL" id="MBV6321943.1"/>
    </source>
</evidence>
<reference evidence="3" key="2">
    <citation type="submission" date="2022-03" db="EMBL/GenBank/DDBJ databases">
        <title>Genome Encyclopedia of Bacteria and Archaea VI: Functional Genomics of Type Strains.</title>
        <authorList>
            <person name="Whitman W."/>
        </authorList>
    </citation>
    <scope>NUCLEOTIDE SEQUENCE</scope>
    <source>
        <strain evidence="3">HSC-15S17</strain>
    </source>
</reference>
<keyword evidence="5" id="KW-1185">Reference proteome</keyword>
<gene>
    <name evidence="2" type="ORF">KVP70_13425</name>
    <name evidence="3" type="ORF">L1274_000751</name>
</gene>
<dbReference type="Pfam" id="PF09669">
    <property type="entry name" value="Phage_pRha"/>
    <property type="match status" value="1"/>
</dbReference>
<dbReference type="RefSeq" id="WP_217942729.1">
    <property type="nucleotide sequence ID" value="NZ_JAHTGR010000006.1"/>
</dbReference>
<dbReference type="Proteomes" id="UP001155901">
    <property type="component" value="Unassembled WGS sequence"/>
</dbReference>
<dbReference type="InterPro" id="IPR005039">
    <property type="entry name" value="Ant_C"/>
</dbReference>
<protein>
    <submittedName>
        <fullName evidence="2">Phage antirepressor KilAC domain-containing protein</fullName>
    </submittedName>
    <submittedName>
        <fullName evidence="3">Phage antirepressor YoqD-like protein</fullName>
    </submittedName>
</protein>
<dbReference type="InterPro" id="IPR014054">
    <property type="entry name" value="Phage_regulatory_Rha"/>
</dbReference>
<comment type="caution">
    <text evidence="2">The sequence shown here is derived from an EMBL/GenBank/DDBJ whole genome shotgun (WGS) entry which is preliminary data.</text>
</comment>
<accession>A0AA41L277</accession>
<dbReference type="GO" id="GO:0003677">
    <property type="term" value="F:DNA binding"/>
    <property type="evidence" value="ECO:0007669"/>
    <property type="project" value="InterPro"/>
</dbReference>
<evidence type="ECO:0000259" key="1">
    <source>
        <dbReference type="Pfam" id="PF03374"/>
    </source>
</evidence>
<reference evidence="2" key="1">
    <citation type="submission" date="2021-07" db="EMBL/GenBank/DDBJ databases">
        <title>Characterization of violacein-producing bacteria and related species.</title>
        <authorList>
            <person name="Wilson H.S."/>
            <person name="De Leon M.E."/>
        </authorList>
    </citation>
    <scope>NUCLEOTIDE SEQUENCE</scope>
    <source>
        <strain evidence="2">HSC-15S17</strain>
    </source>
</reference>
<name>A0AA41L277_9BURK</name>
<dbReference type="Proteomes" id="UP001162889">
    <property type="component" value="Unassembled WGS sequence"/>
</dbReference>
<dbReference type="Pfam" id="PF03374">
    <property type="entry name" value="ANT"/>
    <property type="match status" value="1"/>
</dbReference>
<evidence type="ECO:0000313" key="5">
    <source>
        <dbReference type="Proteomes" id="UP001162889"/>
    </source>
</evidence>
<dbReference type="EMBL" id="JAHTGR010000006">
    <property type="protein sequence ID" value="MBV6321943.1"/>
    <property type="molecule type" value="Genomic_DNA"/>
</dbReference>
<proteinExistence type="predicted"/>
<evidence type="ECO:0000313" key="4">
    <source>
        <dbReference type="Proteomes" id="UP001155901"/>
    </source>
</evidence>
<dbReference type="AlphaFoldDB" id="A0AA41L277"/>
<dbReference type="EMBL" id="JALJZU010000001">
    <property type="protein sequence ID" value="MCP2007063.1"/>
    <property type="molecule type" value="Genomic_DNA"/>
</dbReference>
<organism evidence="2 4">
    <name type="scientific">Duganella violaceipulchra</name>
    <dbReference type="NCBI Taxonomy" id="2849652"/>
    <lineage>
        <taxon>Bacteria</taxon>
        <taxon>Pseudomonadati</taxon>
        <taxon>Pseudomonadota</taxon>
        <taxon>Betaproteobacteria</taxon>
        <taxon>Burkholderiales</taxon>
        <taxon>Oxalobacteraceae</taxon>
        <taxon>Telluria group</taxon>
        <taxon>Duganella</taxon>
    </lineage>
</organism>
<feature type="domain" description="Antirepressor protein C-terminal" evidence="1">
    <location>
        <begin position="123"/>
        <end position="223"/>
    </location>
</feature>
<evidence type="ECO:0000313" key="3">
    <source>
        <dbReference type="EMBL" id="MCP2007063.1"/>
    </source>
</evidence>